<feature type="domain" description="Phospholipase D-like" evidence="8">
    <location>
        <begin position="266"/>
        <end position="382"/>
    </location>
</feature>
<protein>
    <recommendedName>
        <fullName evidence="3">phospholipase D</fullName>
        <ecNumber evidence="3">3.1.4.4</ecNumber>
    </recommendedName>
</protein>
<sequence>MRGRVIAAAVLLAALVLPGAAPAAAHPDDHHPRPHAAPIATGAVFNDPYGDAAAQDAVKDHILGAVANTQPGRLIRTSMYALTDQDYTDALVAAHDRGVQIRVVLDAKYSTSAAAQNLIAALGTDMTTTSWVRVCHQGGACIAYGGVNPINHNKFFLFSRIGDPGVAEDVVIQASANATALNTEKYFNNAYTVVGNTPLYTAYVQYFNDLAAMVGNNDYFTSGTVGAEKYYFFPQETGDVVVDILGNVGCTGNSTVGTPGDHRSIVRVSAYALHRAGVADALVSLAAQGCRVDIVYTDSNQVATLTGHANLTLRHLKTADGYLVHSKYFLVEGNYAAHPDTKWVWTGSHNLDFSSLRENDEALLRIEGAAAHDAYRANFARLQEVAVPVS</sequence>
<dbReference type="PANTHER" id="PTHR43856">
    <property type="entry name" value="CARDIOLIPIN HYDROLASE"/>
    <property type="match status" value="1"/>
</dbReference>
<dbReference type="GO" id="GO:0016891">
    <property type="term" value="F:RNA endonuclease activity producing 5'-phosphomonoesters, hydrolytic mechanism"/>
    <property type="evidence" value="ECO:0007669"/>
    <property type="project" value="TreeGrafter"/>
</dbReference>
<evidence type="ECO:0000313" key="9">
    <source>
        <dbReference type="EMBL" id="GID09341.1"/>
    </source>
</evidence>
<dbReference type="GO" id="GO:0004630">
    <property type="term" value="F:phospholipase D activity"/>
    <property type="evidence" value="ECO:0007669"/>
    <property type="project" value="UniProtKB-EC"/>
</dbReference>
<keyword evidence="10" id="KW-1185">Reference proteome</keyword>
<evidence type="ECO:0000256" key="7">
    <source>
        <dbReference type="SAM" id="SignalP"/>
    </source>
</evidence>
<evidence type="ECO:0000256" key="5">
    <source>
        <dbReference type="ARBA" id="ARBA00022963"/>
    </source>
</evidence>
<comment type="similarity">
    <text evidence="2">Belongs to the phospholipase D family.</text>
</comment>
<evidence type="ECO:0000256" key="3">
    <source>
        <dbReference type="ARBA" id="ARBA00012027"/>
    </source>
</evidence>
<dbReference type="InterPro" id="IPR025202">
    <property type="entry name" value="PLD-like_dom"/>
</dbReference>
<accession>A0A8J3ISZ4</accession>
<evidence type="ECO:0000256" key="1">
    <source>
        <dbReference type="ARBA" id="ARBA00000798"/>
    </source>
</evidence>
<organism evidence="9 10">
    <name type="scientific">Actinocatenispora rupis</name>
    <dbReference type="NCBI Taxonomy" id="519421"/>
    <lineage>
        <taxon>Bacteria</taxon>
        <taxon>Bacillati</taxon>
        <taxon>Actinomycetota</taxon>
        <taxon>Actinomycetes</taxon>
        <taxon>Micromonosporales</taxon>
        <taxon>Micromonosporaceae</taxon>
        <taxon>Actinocatenispora</taxon>
    </lineage>
</organism>
<dbReference type="PANTHER" id="PTHR43856:SF1">
    <property type="entry name" value="MITOCHONDRIAL CARDIOLIPIN HYDROLASE"/>
    <property type="match status" value="1"/>
</dbReference>
<dbReference type="Proteomes" id="UP000612808">
    <property type="component" value="Unassembled WGS sequence"/>
</dbReference>
<keyword evidence="7" id="KW-0732">Signal</keyword>
<comment type="catalytic activity">
    <reaction evidence="1">
        <text>a 1,2-diacyl-sn-glycero-3-phosphocholine + H2O = a 1,2-diacyl-sn-glycero-3-phosphate + choline + H(+)</text>
        <dbReference type="Rhea" id="RHEA:14445"/>
        <dbReference type="ChEBI" id="CHEBI:15354"/>
        <dbReference type="ChEBI" id="CHEBI:15377"/>
        <dbReference type="ChEBI" id="CHEBI:15378"/>
        <dbReference type="ChEBI" id="CHEBI:57643"/>
        <dbReference type="ChEBI" id="CHEBI:58608"/>
        <dbReference type="EC" id="3.1.4.4"/>
    </reaction>
</comment>
<keyword evidence="6" id="KW-0443">Lipid metabolism</keyword>
<dbReference type="EC" id="3.1.4.4" evidence="3"/>
<feature type="domain" description="Phospholipase D-like" evidence="8">
    <location>
        <begin position="75"/>
        <end position="209"/>
    </location>
</feature>
<evidence type="ECO:0000256" key="6">
    <source>
        <dbReference type="ARBA" id="ARBA00023098"/>
    </source>
</evidence>
<keyword evidence="4" id="KW-0378">Hydrolase</keyword>
<dbReference type="RefSeq" id="WP_203654130.1">
    <property type="nucleotide sequence ID" value="NZ_BAAAZM010000016.1"/>
</dbReference>
<dbReference type="SUPFAM" id="SSF56024">
    <property type="entry name" value="Phospholipase D/nuclease"/>
    <property type="match status" value="2"/>
</dbReference>
<gene>
    <name evidence="9" type="ORF">Aru02nite_02300</name>
</gene>
<evidence type="ECO:0000313" key="10">
    <source>
        <dbReference type="Proteomes" id="UP000612808"/>
    </source>
</evidence>
<dbReference type="Gene3D" id="3.30.870.10">
    <property type="entry name" value="Endonuclease Chain A"/>
    <property type="match status" value="2"/>
</dbReference>
<proteinExistence type="inferred from homology"/>
<keyword evidence="5" id="KW-0442">Lipid degradation</keyword>
<dbReference type="InterPro" id="IPR051406">
    <property type="entry name" value="PLD_domain"/>
</dbReference>
<evidence type="ECO:0000259" key="8">
    <source>
        <dbReference type="Pfam" id="PF13091"/>
    </source>
</evidence>
<dbReference type="GO" id="GO:0016042">
    <property type="term" value="P:lipid catabolic process"/>
    <property type="evidence" value="ECO:0007669"/>
    <property type="project" value="UniProtKB-KW"/>
</dbReference>
<evidence type="ECO:0000256" key="4">
    <source>
        <dbReference type="ARBA" id="ARBA00022801"/>
    </source>
</evidence>
<dbReference type="AlphaFoldDB" id="A0A8J3ISZ4"/>
<comment type="caution">
    <text evidence="9">The sequence shown here is derived from an EMBL/GenBank/DDBJ whole genome shotgun (WGS) entry which is preliminary data.</text>
</comment>
<evidence type="ECO:0000256" key="2">
    <source>
        <dbReference type="ARBA" id="ARBA00008664"/>
    </source>
</evidence>
<feature type="chain" id="PRO_5035165129" description="phospholipase D" evidence="7">
    <location>
        <begin position="24"/>
        <end position="390"/>
    </location>
</feature>
<feature type="signal peptide" evidence="7">
    <location>
        <begin position="1"/>
        <end position="23"/>
    </location>
</feature>
<dbReference type="EMBL" id="BOMB01000001">
    <property type="protein sequence ID" value="GID09341.1"/>
    <property type="molecule type" value="Genomic_DNA"/>
</dbReference>
<name>A0A8J3ISZ4_9ACTN</name>
<dbReference type="Pfam" id="PF13091">
    <property type="entry name" value="PLDc_2"/>
    <property type="match status" value="2"/>
</dbReference>
<reference evidence="9" key="1">
    <citation type="submission" date="2021-01" db="EMBL/GenBank/DDBJ databases">
        <title>Whole genome shotgun sequence of Actinocatenispora rupis NBRC 107355.</title>
        <authorList>
            <person name="Komaki H."/>
            <person name="Tamura T."/>
        </authorList>
    </citation>
    <scope>NUCLEOTIDE SEQUENCE</scope>
    <source>
        <strain evidence="9">NBRC 107355</strain>
    </source>
</reference>